<dbReference type="AlphaFoldDB" id="A0A078A9V0"/>
<feature type="region of interest" description="Disordered" evidence="2">
    <location>
        <begin position="180"/>
        <end position="221"/>
    </location>
</feature>
<organism evidence="3 4">
    <name type="scientific">Stylonychia lemnae</name>
    <name type="common">Ciliate</name>
    <dbReference type="NCBI Taxonomy" id="5949"/>
    <lineage>
        <taxon>Eukaryota</taxon>
        <taxon>Sar</taxon>
        <taxon>Alveolata</taxon>
        <taxon>Ciliophora</taxon>
        <taxon>Intramacronucleata</taxon>
        <taxon>Spirotrichea</taxon>
        <taxon>Stichotrichia</taxon>
        <taxon>Sporadotrichida</taxon>
        <taxon>Oxytrichidae</taxon>
        <taxon>Stylonychinae</taxon>
        <taxon>Stylonychia</taxon>
    </lineage>
</organism>
<reference evidence="3 4" key="1">
    <citation type="submission" date="2014-06" db="EMBL/GenBank/DDBJ databases">
        <authorList>
            <person name="Swart Estienne"/>
        </authorList>
    </citation>
    <scope>NUCLEOTIDE SEQUENCE [LARGE SCALE GENOMIC DNA]</scope>
    <source>
        <strain evidence="3 4">130c</strain>
    </source>
</reference>
<feature type="compositionally biased region" description="Basic and acidic residues" evidence="2">
    <location>
        <begin position="47"/>
        <end position="57"/>
    </location>
</feature>
<evidence type="ECO:0000256" key="1">
    <source>
        <dbReference type="SAM" id="Coils"/>
    </source>
</evidence>
<accession>A0A078A9V0</accession>
<dbReference type="InParanoid" id="A0A078A9V0"/>
<feature type="region of interest" description="Disordered" evidence="2">
    <location>
        <begin position="1"/>
        <end position="74"/>
    </location>
</feature>
<gene>
    <name evidence="3" type="primary">Contig936.g1026</name>
    <name evidence="3" type="ORF">STYLEM_6536</name>
</gene>
<name>A0A078A9V0_STYLE</name>
<feature type="compositionally biased region" description="Basic residues" evidence="2">
    <location>
        <begin position="1"/>
        <end position="10"/>
    </location>
</feature>
<feature type="compositionally biased region" description="Basic and acidic residues" evidence="2">
    <location>
        <begin position="196"/>
        <end position="221"/>
    </location>
</feature>
<proteinExistence type="predicted"/>
<evidence type="ECO:0000313" key="4">
    <source>
        <dbReference type="Proteomes" id="UP000039865"/>
    </source>
</evidence>
<keyword evidence="1" id="KW-0175">Coiled coil</keyword>
<keyword evidence="4" id="KW-1185">Reference proteome</keyword>
<sequence length="274" mass="32554">MLRQLKKKTHSQQTNKSKNDRIQERPKKRKRVVAEEEIEISSQSDDYIQRKQNEKQTNKRTSKANQKKNSRKLKQKYKELKQILKSDFNIQIEIKTNNKIKAGLLALNDRINFQLQLQIKQNETEQQKLRQENELQQKKQVEKEIEQTKLNKEKSERKIDLKLGLITSFCVNKKEILKSSSPQKDSTKDINQVTVNKKDNQKQKKATEKEEKAKQKEEEEKNLVDCSQFSNDQLKEQLNLYGINVKSSMTRKKQERIFSEMFTYTKHGQLPAYL</sequence>
<dbReference type="Proteomes" id="UP000039865">
    <property type="component" value="Unassembled WGS sequence"/>
</dbReference>
<evidence type="ECO:0000256" key="2">
    <source>
        <dbReference type="SAM" id="MobiDB-lite"/>
    </source>
</evidence>
<feature type="coiled-coil region" evidence="1">
    <location>
        <begin position="112"/>
        <end position="158"/>
    </location>
</feature>
<protein>
    <submittedName>
        <fullName evidence="3">Uncharacterized protein</fullName>
    </submittedName>
</protein>
<dbReference type="EMBL" id="CCKQ01006277">
    <property type="protein sequence ID" value="CDW77573.1"/>
    <property type="molecule type" value="Genomic_DNA"/>
</dbReference>
<evidence type="ECO:0000313" key="3">
    <source>
        <dbReference type="EMBL" id="CDW77573.1"/>
    </source>
</evidence>
<feature type="compositionally biased region" description="Basic residues" evidence="2">
    <location>
        <begin position="58"/>
        <end position="74"/>
    </location>
</feature>
<feature type="compositionally biased region" description="Polar residues" evidence="2">
    <location>
        <begin position="180"/>
        <end position="195"/>
    </location>
</feature>